<evidence type="ECO:0000313" key="2">
    <source>
        <dbReference type="EMBL" id="KAF7353689.1"/>
    </source>
</evidence>
<evidence type="ECO:0000256" key="1">
    <source>
        <dbReference type="SAM" id="MobiDB-lite"/>
    </source>
</evidence>
<dbReference type="OrthoDB" id="3071265at2759"/>
<comment type="caution">
    <text evidence="2">The sequence shown here is derived from an EMBL/GenBank/DDBJ whole genome shotgun (WGS) entry which is preliminary data.</text>
</comment>
<dbReference type="Proteomes" id="UP000620124">
    <property type="component" value="Unassembled WGS sequence"/>
</dbReference>
<dbReference type="AlphaFoldDB" id="A0A8H6Y8B5"/>
<dbReference type="SUPFAM" id="SSF52047">
    <property type="entry name" value="RNI-like"/>
    <property type="match status" value="1"/>
</dbReference>
<dbReference type="InterPro" id="IPR032675">
    <property type="entry name" value="LRR_dom_sf"/>
</dbReference>
<gene>
    <name evidence="2" type="ORF">MVEN_01053800</name>
</gene>
<keyword evidence="3" id="KW-1185">Reference proteome</keyword>
<organism evidence="2 3">
    <name type="scientific">Mycena venus</name>
    <dbReference type="NCBI Taxonomy" id="2733690"/>
    <lineage>
        <taxon>Eukaryota</taxon>
        <taxon>Fungi</taxon>
        <taxon>Dikarya</taxon>
        <taxon>Basidiomycota</taxon>
        <taxon>Agaricomycotina</taxon>
        <taxon>Agaricomycetes</taxon>
        <taxon>Agaricomycetidae</taxon>
        <taxon>Agaricales</taxon>
        <taxon>Marasmiineae</taxon>
        <taxon>Mycenaceae</taxon>
        <taxon>Mycena</taxon>
    </lineage>
</organism>
<feature type="region of interest" description="Disordered" evidence="1">
    <location>
        <begin position="463"/>
        <end position="509"/>
    </location>
</feature>
<evidence type="ECO:0000313" key="3">
    <source>
        <dbReference type="Proteomes" id="UP000620124"/>
    </source>
</evidence>
<accession>A0A8H6Y8B5</accession>
<dbReference type="Gene3D" id="3.80.10.10">
    <property type="entry name" value="Ribonuclease Inhibitor"/>
    <property type="match status" value="1"/>
</dbReference>
<name>A0A8H6Y8B5_9AGAR</name>
<dbReference type="EMBL" id="JACAZI010000008">
    <property type="protein sequence ID" value="KAF7353689.1"/>
    <property type="molecule type" value="Genomic_DNA"/>
</dbReference>
<protein>
    <submittedName>
        <fullName evidence="2">F-box domain-containing protein</fullName>
    </submittedName>
</protein>
<sequence>MESPFQSIIAQEISPTPSEKAAIRDFAQDTDAEIASREFAIDRLRCEVAELRRRSEEHKAIIAPIRRVPPEVMAEIFLQLAAIEAEFGRYSCPSPLSQLQGDTYEKRYRVASYRVFVAEVVELDLPQLQERKVKTIDLCKGLLKTVLFYANRWRCVDLENLPGHSYDVLDGLLPASLPLLETLSFSRDERRDNTECIPWAGLCIAPKLRHLYFDSICDARILNEGISSTFPWSHLTQLEVGDCSAYDCLQVLSQASAAVTCRFVVEQPSFLGHPLVSHSGLRRLEIEAHGDLHLLWGCLTCPLLSTLAVEANRPGFYFHDFPSFMTRSTATLENFTLRGCTINGDEFLACLAGMPHLRQLDVTELGNTPQFTDEVWEALAWAPNSPAPLIANLKSLDLQGGKCFSHGSLFRMLKSRVRTPDSPVGFVPKLKSVDISFWRNLSKSALRRINGLSRFGLGIYVEGKDDDEEEDDGSEASDIENDKLDGSGPEGEDAQDESPHPGAEGNRPRKALFTLLTLDY</sequence>
<proteinExistence type="predicted"/>
<feature type="compositionally biased region" description="Acidic residues" evidence="1">
    <location>
        <begin position="464"/>
        <end position="479"/>
    </location>
</feature>
<reference evidence="2" key="1">
    <citation type="submission" date="2020-05" db="EMBL/GenBank/DDBJ databases">
        <title>Mycena genomes resolve the evolution of fungal bioluminescence.</title>
        <authorList>
            <person name="Tsai I.J."/>
        </authorList>
    </citation>
    <scope>NUCLEOTIDE SEQUENCE</scope>
    <source>
        <strain evidence="2">CCC161011</strain>
    </source>
</reference>